<dbReference type="HAMAP" id="MF_00178">
    <property type="entry name" value="Lumazine_synth"/>
    <property type="match status" value="1"/>
</dbReference>
<dbReference type="SUPFAM" id="SSF52121">
    <property type="entry name" value="Lumazine synthase"/>
    <property type="match status" value="1"/>
</dbReference>
<dbReference type="GO" id="GO:0005829">
    <property type="term" value="C:cytosol"/>
    <property type="evidence" value="ECO:0007669"/>
    <property type="project" value="TreeGrafter"/>
</dbReference>
<dbReference type="Pfam" id="PF00885">
    <property type="entry name" value="DMRL_synthase"/>
    <property type="match status" value="1"/>
</dbReference>
<dbReference type="EC" id="2.5.1.78" evidence="3 8"/>
<gene>
    <name evidence="8" type="primary">ribH</name>
    <name evidence="9" type="ORF">OP8BY_0691</name>
</gene>
<evidence type="ECO:0000256" key="3">
    <source>
        <dbReference type="ARBA" id="ARBA00012664"/>
    </source>
</evidence>
<dbReference type="PANTHER" id="PTHR21058">
    <property type="entry name" value="6,7-DIMETHYL-8-RIBITYLLUMAZINE SYNTHASE DMRL SYNTHASE LUMAZINE SYNTHASE"/>
    <property type="match status" value="1"/>
</dbReference>
<dbReference type="InterPro" id="IPR034964">
    <property type="entry name" value="LS"/>
</dbReference>
<evidence type="ECO:0000256" key="5">
    <source>
        <dbReference type="ARBA" id="ARBA00022679"/>
    </source>
</evidence>
<comment type="function">
    <text evidence="8">Catalyzes the formation of 6,7-dimethyl-8-ribityllumazine by condensation of 5-amino-6-(D-ribitylamino)uracil with 3,4-dihydroxy-2-butanone 4-phosphate. This is the penultimate step in the biosynthesis of riboflavin.</text>
</comment>
<dbReference type="AlphaFoldDB" id="A0A3E2BJY8"/>
<feature type="binding site" evidence="8">
    <location>
        <begin position="85"/>
        <end position="86"/>
    </location>
    <ligand>
        <name>(2S)-2-hydroxy-3-oxobutyl phosphate</name>
        <dbReference type="ChEBI" id="CHEBI:58830"/>
    </ligand>
</feature>
<dbReference type="NCBIfam" id="NF000812">
    <property type="entry name" value="PRK00061.1-4"/>
    <property type="match status" value="1"/>
</dbReference>
<feature type="binding site" evidence="8">
    <location>
        <position position="127"/>
    </location>
    <ligand>
        <name>(2S)-2-hydroxy-3-oxobutyl phosphate</name>
        <dbReference type="ChEBI" id="CHEBI:58830"/>
    </ligand>
</feature>
<sequence length="156" mass="16934">MKVYEGKLQAKGYRIGIVLSRFNQFISGHLLEGALEALKKLGAEEANLSVYKVPGAFEIPLVTRMLARKKQVDGILCLGVLIRGETPHFDFLSAEVTKGLAQVAMEEGLPVAYGILTVETLEQGIERAGTKAGNKGYNAAMALVEMLNLLQDSKLK</sequence>
<feature type="binding site" evidence="8">
    <location>
        <begin position="56"/>
        <end position="58"/>
    </location>
    <ligand>
        <name>5-amino-6-(D-ribitylamino)uracil</name>
        <dbReference type="ChEBI" id="CHEBI:15934"/>
    </ligand>
</feature>
<evidence type="ECO:0000256" key="2">
    <source>
        <dbReference type="ARBA" id="ARBA00007424"/>
    </source>
</evidence>
<dbReference type="GO" id="GO:0000906">
    <property type="term" value="F:6,7-dimethyl-8-ribityllumazine synthase activity"/>
    <property type="evidence" value="ECO:0007669"/>
    <property type="project" value="UniProtKB-UniRule"/>
</dbReference>
<dbReference type="NCBIfam" id="TIGR00114">
    <property type="entry name" value="lumazine-synth"/>
    <property type="match status" value="1"/>
</dbReference>
<comment type="caution">
    <text evidence="9">The sequence shown here is derived from an EMBL/GenBank/DDBJ whole genome shotgun (WGS) entry which is preliminary data.</text>
</comment>
<evidence type="ECO:0000256" key="4">
    <source>
        <dbReference type="ARBA" id="ARBA00022619"/>
    </source>
</evidence>
<reference evidence="9 10" key="1">
    <citation type="submission" date="2018-08" db="EMBL/GenBank/DDBJ databases">
        <title>Genome analysis of the thermophilic bacterium of the candidate phylum Aminicenantes from deep subsurface aquifer revealed its physiology and ecological role.</title>
        <authorList>
            <person name="Kadnikov V.V."/>
            <person name="Mardanov A.V."/>
            <person name="Beletsky A.V."/>
            <person name="Karnachuk O.V."/>
            <person name="Ravin N.V."/>
        </authorList>
    </citation>
    <scope>NUCLEOTIDE SEQUENCE [LARGE SCALE GENOMIC DNA]</scope>
    <source>
        <strain evidence="9">BY38</strain>
    </source>
</reference>
<dbReference type="CDD" id="cd09209">
    <property type="entry name" value="Lumazine_synthase-I"/>
    <property type="match status" value="1"/>
</dbReference>
<comment type="catalytic activity">
    <reaction evidence="6 8">
        <text>(2S)-2-hydroxy-3-oxobutyl phosphate + 5-amino-6-(D-ribitylamino)uracil = 6,7-dimethyl-8-(1-D-ribityl)lumazine + phosphate + 2 H2O + H(+)</text>
        <dbReference type="Rhea" id="RHEA:26152"/>
        <dbReference type="ChEBI" id="CHEBI:15377"/>
        <dbReference type="ChEBI" id="CHEBI:15378"/>
        <dbReference type="ChEBI" id="CHEBI:15934"/>
        <dbReference type="ChEBI" id="CHEBI:43474"/>
        <dbReference type="ChEBI" id="CHEBI:58201"/>
        <dbReference type="ChEBI" id="CHEBI:58830"/>
        <dbReference type="EC" id="2.5.1.78"/>
    </reaction>
</comment>
<keyword evidence="5 8" id="KW-0808">Transferase</keyword>
<organism evidence="9 10">
    <name type="scientific">Candidatus Saccharicenans subterraneus</name>
    <dbReference type="NCBI Taxonomy" id="2508984"/>
    <lineage>
        <taxon>Bacteria</taxon>
        <taxon>Candidatus Aminicenantota</taxon>
        <taxon>Candidatus Aminicenantia</taxon>
        <taxon>Candidatus Aminicenantales</taxon>
        <taxon>Candidatus Saccharicenantaceae</taxon>
        <taxon>Candidatus Saccharicenans</taxon>
    </lineage>
</organism>
<dbReference type="UniPathway" id="UPA00275">
    <property type="reaction ID" value="UER00404"/>
</dbReference>
<dbReference type="PANTHER" id="PTHR21058:SF0">
    <property type="entry name" value="6,7-DIMETHYL-8-RIBITYLLUMAZINE SYNTHASE"/>
    <property type="match status" value="1"/>
</dbReference>
<comment type="similarity">
    <text evidence="2 8">Belongs to the DMRL synthase family.</text>
</comment>
<keyword evidence="4 8" id="KW-0686">Riboflavin biosynthesis</keyword>
<feature type="binding site" evidence="8">
    <location>
        <position position="22"/>
    </location>
    <ligand>
        <name>5-amino-6-(D-ribitylamino)uracil</name>
        <dbReference type="ChEBI" id="CHEBI:15934"/>
    </ligand>
</feature>
<comment type="pathway">
    <text evidence="1 8">Cofactor biosynthesis; riboflavin biosynthesis; riboflavin from 2-hydroxy-3-oxobutyl phosphate and 5-amino-6-(D-ribitylamino)uracil: step 1/2.</text>
</comment>
<dbReference type="EMBL" id="QUAH01000013">
    <property type="protein sequence ID" value="RFT15060.1"/>
    <property type="molecule type" value="Genomic_DNA"/>
</dbReference>
<feature type="binding site" evidence="8">
    <location>
        <position position="113"/>
    </location>
    <ligand>
        <name>5-amino-6-(D-ribitylamino)uracil</name>
        <dbReference type="ChEBI" id="CHEBI:15934"/>
    </ligand>
</feature>
<dbReference type="GO" id="GO:0009231">
    <property type="term" value="P:riboflavin biosynthetic process"/>
    <property type="evidence" value="ECO:0007669"/>
    <property type="project" value="UniProtKB-UniRule"/>
</dbReference>
<dbReference type="InterPro" id="IPR002180">
    <property type="entry name" value="LS/RS"/>
</dbReference>
<dbReference type="Gene3D" id="3.40.50.960">
    <property type="entry name" value="Lumazine/riboflavin synthase"/>
    <property type="match status" value="1"/>
</dbReference>
<evidence type="ECO:0000256" key="1">
    <source>
        <dbReference type="ARBA" id="ARBA00004917"/>
    </source>
</evidence>
<protein>
    <recommendedName>
        <fullName evidence="7 8">6,7-dimethyl-8-ribityllumazine synthase</fullName>
        <shortName evidence="8">DMRL synthase</shortName>
        <shortName evidence="8">LS</shortName>
        <shortName evidence="8">Lumazine synthase</shortName>
        <ecNumber evidence="3 8">2.5.1.78</ecNumber>
    </recommendedName>
</protein>
<feature type="binding site" evidence="8">
    <location>
        <begin position="80"/>
        <end position="82"/>
    </location>
    <ligand>
        <name>5-amino-6-(D-ribitylamino)uracil</name>
        <dbReference type="ChEBI" id="CHEBI:15934"/>
    </ligand>
</feature>
<accession>A0A3E2BJY8</accession>
<evidence type="ECO:0000256" key="7">
    <source>
        <dbReference type="ARBA" id="ARBA00072606"/>
    </source>
</evidence>
<name>A0A3E2BJY8_9BACT</name>
<evidence type="ECO:0000313" key="10">
    <source>
        <dbReference type="Proteomes" id="UP000257323"/>
    </source>
</evidence>
<feature type="active site" description="Proton donor" evidence="8">
    <location>
        <position position="88"/>
    </location>
</feature>
<evidence type="ECO:0000256" key="8">
    <source>
        <dbReference type="HAMAP-Rule" id="MF_00178"/>
    </source>
</evidence>
<dbReference type="Proteomes" id="UP000257323">
    <property type="component" value="Unassembled WGS sequence"/>
</dbReference>
<dbReference type="FunFam" id="3.40.50.960:FF:000001">
    <property type="entry name" value="6,7-dimethyl-8-ribityllumazine synthase"/>
    <property type="match status" value="1"/>
</dbReference>
<dbReference type="GO" id="GO:0009349">
    <property type="term" value="C:riboflavin synthase complex"/>
    <property type="evidence" value="ECO:0007669"/>
    <property type="project" value="UniProtKB-UniRule"/>
</dbReference>
<evidence type="ECO:0000256" key="6">
    <source>
        <dbReference type="ARBA" id="ARBA00048785"/>
    </source>
</evidence>
<proteinExistence type="inferred from homology"/>
<dbReference type="InterPro" id="IPR036467">
    <property type="entry name" value="LS/RS_sf"/>
</dbReference>
<evidence type="ECO:0000313" key="9">
    <source>
        <dbReference type="EMBL" id="RFT15060.1"/>
    </source>
</evidence>